<sequence length="201" mass="21955">MKKLFGVSALVFGMALGLAGCDKFDKLTASTPTFQNTDVTGLQYARDFALFDHTGKERTLADFKGKVVLVFFGFTQCPDVCPSTMAELSGVLKELGPLADQVQVLFITLDPERDTRELLAQYVPAFDKRFLGLYGDAAATARVAKEFKVFYAKVPGKEAGSYSVDHTAGSYVFDKNGMVRLFVRHGQGAAPIVHDLRALLN</sequence>
<proteinExistence type="inferred from homology"/>
<protein>
    <submittedName>
        <fullName evidence="7">SCO family protein</fullName>
    </submittedName>
</protein>
<dbReference type="PROSITE" id="PS51257">
    <property type="entry name" value="PROKAR_LIPOPROTEIN"/>
    <property type="match status" value="1"/>
</dbReference>
<feature type="domain" description="Thioredoxin" evidence="6">
    <location>
        <begin position="39"/>
        <end position="201"/>
    </location>
</feature>
<dbReference type="AlphaFoldDB" id="A0A2G8SXL3"/>
<keyword evidence="5" id="KW-0732">Signal</keyword>
<evidence type="ECO:0000256" key="1">
    <source>
        <dbReference type="ARBA" id="ARBA00010996"/>
    </source>
</evidence>
<comment type="caution">
    <text evidence="7">The sequence shown here is derived from an EMBL/GenBank/DDBJ whole genome shotgun (WGS) entry which is preliminary data.</text>
</comment>
<dbReference type="Pfam" id="PF02630">
    <property type="entry name" value="SCO1-SenC"/>
    <property type="match status" value="1"/>
</dbReference>
<keyword evidence="3" id="KW-0479">Metal-binding</keyword>
<dbReference type="RefSeq" id="WP_099917254.1">
    <property type="nucleotide sequence ID" value="NZ_BMHS01000006.1"/>
</dbReference>
<feature type="disulfide bond" description="Redox-active" evidence="4">
    <location>
        <begin position="77"/>
        <end position="81"/>
    </location>
</feature>
<dbReference type="InterPro" id="IPR036249">
    <property type="entry name" value="Thioredoxin-like_sf"/>
</dbReference>
<keyword evidence="8" id="KW-1185">Reference proteome</keyword>
<dbReference type="Gene3D" id="3.40.30.10">
    <property type="entry name" value="Glutaredoxin"/>
    <property type="match status" value="1"/>
</dbReference>
<dbReference type="InterPro" id="IPR003782">
    <property type="entry name" value="SCO1/SenC"/>
</dbReference>
<dbReference type="InterPro" id="IPR013766">
    <property type="entry name" value="Thioredoxin_domain"/>
</dbReference>
<dbReference type="PANTHER" id="PTHR12151">
    <property type="entry name" value="ELECTRON TRANSPORT PROTIN SCO1/SENC FAMILY MEMBER"/>
    <property type="match status" value="1"/>
</dbReference>
<comment type="similarity">
    <text evidence="1">Belongs to the SCO1/2 family.</text>
</comment>
<name>A0A2G8SXL3_9BURK</name>
<keyword evidence="2 3" id="KW-0186">Copper</keyword>
<accession>A0A2G8SXL3</accession>
<reference evidence="7 8" key="1">
    <citation type="submission" date="2017-10" db="EMBL/GenBank/DDBJ databases">
        <title>Massilia psychrophilum sp. nov., a novel purple-pigmented bacterium isolated from Tianshan glacier, Xinjiang Municipality, China.</title>
        <authorList>
            <person name="Wang H."/>
        </authorList>
    </citation>
    <scope>NUCLEOTIDE SEQUENCE [LARGE SCALE GENOMIC DNA]</scope>
    <source>
        <strain evidence="7 8">JCM 30813</strain>
    </source>
</reference>
<feature type="binding site" evidence="3">
    <location>
        <position position="77"/>
    </location>
    <ligand>
        <name>Cu cation</name>
        <dbReference type="ChEBI" id="CHEBI:23378"/>
    </ligand>
</feature>
<evidence type="ECO:0000313" key="8">
    <source>
        <dbReference type="Proteomes" id="UP000228593"/>
    </source>
</evidence>
<dbReference type="CDD" id="cd02968">
    <property type="entry name" value="SCO"/>
    <property type="match status" value="1"/>
</dbReference>
<dbReference type="PROSITE" id="PS51352">
    <property type="entry name" value="THIOREDOXIN_2"/>
    <property type="match status" value="1"/>
</dbReference>
<dbReference type="EMBL" id="PDOB01000034">
    <property type="protein sequence ID" value="PIL38535.1"/>
    <property type="molecule type" value="Genomic_DNA"/>
</dbReference>
<dbReference type="OrthoDB" id="9790194at2"/>
<keyword evidence="4" id="KW-1015">Disulfide bond</keyword>
<organism evidence="7 8">
    <name type="scientific">Massilia psychrophila</name>
    <dbReference type="NCBI Taxonomy" id="1603353"/>
    <lineage>
        <taxon>Bacteria</taxon>
        <taxon>Pseudomonadati</taxon>
        <taxon>Pseudomonadota</taxon>
        <taxon>Betaproteobacteria</taxon>
        <taxon>Burkholderiales</taxon>
        <taxon>Oxalobacteraceae</taxon>
        <taxon>Telluria group</taxon>
        <taxon>Massilia</taxon>
    </lineage>
</organism>
<feature type="binding site" evidence="3">
    <location>
        <position position="166"/>
    </location>
    <ligand>
        <name>Cu cation</name>
        <dbReference type="ChEBI" id="CHEBI:23378"/>
    </ligand>
</feature>
<evidence type="ECO:0000256" key="2">
    <source>
        <dbReference type="ARBA" id="ARBA00023008"/>
    </source>
</evidence>
<evidence type="ECO:0000256" key="3">
    <source>
        <dbReference type="PIRSR" id="PIRSR603782-1"/>
    </source>
</evidence>
<dbReference type="PANTHER" id="PTHR12151:SF25">
    <property type="entry name" value="LINALOOL DEHYDRATASE_ISOMERASE DOMAIN-CONTAINING PROTEIN"/>
    <property type="match status" value="1"/>
</dbReference>
<feature type="signal peptide" evidence="5">
    <location>
        <begin position="1"/>
        <end position="19"/>
    </location>
</feature>
<dbReference type="FunFam" id="3.40.30.10:FF:000013">
    <property type="entry name" value="Blast:Protein SCO1 homolog, mitochondrial"/>
    <property type="match status" value="1"/>
</dbReference>
<evidence type="ECO:0000259" key="6">
    <source>
        <dbReference type="PROSITE" id="PS51352"/>
    </source>
</evidence>
<dbReference type="SUPFAM" id="SSF52833">
    <property type="entry name" value="Thioredoxin-like"/>
    <property type="match status" value="1"/>
</dbReference>
<evidence type="ECO:0000256" key="4">
    <source>
        <dbReference type="PIRSR" id="PIRSR603782-2"/>
    </source>
</evidence>
<evidence type="ECO:0000256" key="5">
    <source>
        <dbReference type="SAM" id="SignalP"/>
    </source>
</evidence>
<feature type="binding site" evidence="3">
    <location>
        <position position="81"/>
    </location>
    <ligand>
        <name>Cu cation</name>
        <dbReference type="ChEBI" id="CHEBI:23378"/>
    </ligand>
</feature>
<evidence type="ECO:0000313" key="7">
    <source>
        <dbReference type="EMBL" id="PIL38535.1"/>
    </source>
</evidence>
<gene>
    <name evidence="7" type="ORF">CR103_17610</name>
</gene>
<feature type="chain" id="PRO_5013970388" evidence="5">
    <location>
        <begin position="20"/>
        <end position="201"/>
    </location>
</feature>
<dbReference type="Proteomes" id="UP000228593">
    <property type="component" value="Unassembled WGS sequence"/>
</dbReference>
<dbReference type="GO" id="GO:0046872">
    <property type="term" value="F:metal ion binding"/>
    <property type="evidence" value="ECO:0007669"/>
    <property type="project" value="UniProtKB-KW"/>
</dbReference>